<dbReference type="InterPro" id="IPR025559">
    <property type="entry name" value="Eis_dom"/>
</dbReference>
<dbReference type="GO" id="GO:0034069">
    <property type="term" value="F:aminoglycoside N-acetyltransferase activity"/>
    <property type="evidence" value="ECO:0007669"/>
    <property type="project" value="TreeGrafter"/>
</dbReference>
<dbReference type="Proteomes" id="UP000641932">
    <property type="component" value="Unassembled WGS sequence"/>
</dbReference>
<evidence type="ECO:0000313" key="3">
    <source>
        <dbReference type="Proteomes" id="UP000641932"/>
    </source>
</evidence>
<dbReference type="EMBL" id="BMMS01000027">
    <property type="protein sequence ID" value="GGO96033.1"/>
    <property type="molecule type" value="Genomic_DNA"/>
</dbReference>
<evidence type="ECO:0000313" key="2">
    <source>
        <dbReference type="EMBL" id="GGO96033.1"/>
    </source>
</evidence>
<name>A0A918E0Y3_9ACTN</name>
<dbReference type="InterPro" id="IPR036527">
    <property type="entry name" value="SCP2_sterol-bd_dom_sf"/>
</dbReference>
<evidence type="ECO:0000259" key="1">
    <source>
        <dbReference type="PROSITE" id="PS51186"/>
    </source>
</evidence>
<dbReference type="InterPro" id="IPR000182">
    <property type="entry name" value="GNAT_dom"/>
</dbReference>
<proteinExistence type="predicted"/>
<dbReference type="SUPFAM" id="SSF55718">
    <property type="entry name" value="SCP-like"/>
    <property type="match status" value="1"/>
</dbReference>
<keyword evidence="2" id="KW-0946">Virion</keyword>
<dbReference type="Gene3D" id="3.30.1050.10">
    <property type="entry name" value="SCP2 sterol-binding domain"/>
    <property type="match status" value="1"/>
</dbReference>
<dbReference type="SUPFAM" id="SSF55729">
    <property type="entry name" value="Acyl-CoA N-acyltransferases (Nat)"/>
    <property type="match status" value="1"/>
</dbReference>
<dbReference type="InterPro" id="IPR016181">
    <property type="entry name" value="Acyl_CoA_acyltransferase"/>
</dbReference>
<dbReference type="RefSeq" id="WP_189134469.1">
    <property type="nucleotide sequence ID" value="NZ_BMMS01000027.1"/>
</dbReference>
<dbReference type="Gene3D" id="3.40.630.30">
    <property type="match status" value="2"/>
</dbReference>
<keyword evidence="3" id="KW-1185">Reference proteome</keyword>
<dbReference type="GO" id="GO:0030649">
    <property type="term" value="P:aminoglycoside antibiotic catabolic process"/>
    <property type="evidence" value="ECO:0007669"/>
    <property type="project" value="TreeGrafter"/>
</dbReference>
<dbReference type="PANTHER" id="PTHR37817">
    <property type="entry name" value="N-ACETYLTRANSFERASE EIS"/>
    <property type="match status" value="1"/>
</dbReference>
<sequence>MTVGFEFRSAADDQEFAAYLSRAREAFGKDPYEPGTLRGHGLASVAVGRAGVVGGGLAFPFEQYFGGRAVPSGGLAWLTVAPEARGVGLGGRITEFELGWLRDECGAVVASAWTPAVGMYRAWGWEAATVASSYGLNPRELARPTGGHTVTQPTAEECSALRDTLAAEANGPVNRPGWWIDWKRRVTPDACTLGVVRGGDLVGYASFTHDQVQPWGFDIVVHDFWYDGLDTAPALIEALAGRSPQVRQIRFRRSVLPRSAPLQWSLLQYAVEEQGWYPWMLRILDVKGALEARGWAASMQGRVDVEVVEPSGTARPYRLSFADGHLRVEPGGAGHVRLPATTLAAWYAGGLPLRRARALGMATGSPDEVGRLDSLLGGFEAWLPETF</sequence>
<dbReference type="Pfam" id="PF13530">
    <property type="entry name" value="SCP2_2"/>
    <property type="match status" value="1"/>
</dbReference>
<dbReference type="AlphaFoldDB" id="A0A918E0Y3"/>
<comment type="caution">
    <text evidence="2">The sequence shown here is derived from an EMBL/GenBank/DDBJ whole genome shotgun (WGS) entry which is preliminary data.</text>
</comment>
<feature type="domain" description="N-acetyltransferase" evidence="1">
    <location>
        <begin position="5"/>
        <end position="146"/>
    </location>
</feature>
<dbReference type="InterPro" id="IPR051554">
    <property type="entry name" value="Acetyltransferase_Eis"/>
</dbReference>
<dbReference type="PANTHER" id="PTHR37817:SF1">
    <property type="entry name" value="N-ACETYLTRANSFERASE EIS"/>
    <property type="match status" value="1"/>
</dbReference>
<protein>
    <submittedName>
        <fullName evidence="2">Spore coat protein</fullName>
    </submittedName>
</protein>
<accession>A0A918E0Y3</accession>
<gene>
    <name evidence="2" type="primary">sapD</name>
    <name evidence="2" type="ORF">GCM10012280_54630</name>
</gene>
<keyword evidence="2" id="KW-0167">Capsid protein</keyword>
<reference evidence="2" key="1">
    <citation type="journal article" date="2014" name="Int. J. Syst. Evol. Microbiol.">
        <title>Complete genome sequence of Corynebacterium casei LMG S-19264T (=DSM 44701T), isolated from a smear-ripened cheese.</title>
        <authorList>
            <consortium name="US DOE Joint Genome Institute (JGI-PGF)"/>
            <person name="Walter F."/>
            <person name="Albersmeier A."/>
            <person name="Kalinowski J."/>
            <person name="Ruckert C."/>
        </authorList>
    </citation>
    <scope>NUCLEOTIDE SEQUENCE</scope>
    <source>
        <strain evidence="2">CGMCC 4.7201</strain>
    </source>
</reference>
<reference evidence="2" key="2">
    <citation type="submission" date="2020-09" db="EMBL/GenBank/DDBJ databases">
        <authorList>
            <person name="Sun Q."/>
            <person name="Zhou Y."/>
        </authorList>
    </citation>
    <scope>NUCLEOTIDE SEQUENCE</scope>
    <source>
        <strain evidence="2">CGMCC 4.7201</strain>
    </source>
</reference>
<dbReference type="PROSITE" id="PS51186">
    <property type="entry name" value="GNAT"/>
    <property type="match status" value="1"/>
</dbReference>
<dbReference type="Pfam" id="PF13527">
    <property type="entry name" value="Acetyltransf_9"/>
    <property type="match status" value="1"/>
</dbReference>
<organism evidence="2 3">
    <name type="scientific">Wenjunlia tyrosinilytica</name>
    <dbReference type="NCBI Taxonomy" id="1544741"/>
    <lineage>
        <taxon>Bacteria</taxon>
        <taxon>Bacillati</taxon>
        <taxon>Actinomycetota</taxon>
        <taxon>Actinomycetes</taxon>
        <taxon>Kitasatosporales</taxon>
        <taxon>Streptomycetaceae</taxon>
        <taxon>Wenjunlia</taxon>
    </lineage>
</organism>